<organism evidence="5 6">
    <name type="scientific">Chondromyces crocatus</name>
    <dbReference type="NCBI Taxonomy" id="52"/>
    <lineage>
        <taxon>Bacteria</taxon>
        <taxon>Pseudomonadati</taxon>
        <taxon>Myxococcota</taxon>
        <taxon>Polyangia</taxon>
        <taxon>Polyangiales</taxon>
        <taxon>Polyangiaceae</taxon>
        <taxon>Chondromyces</taxon>
    </lineage>
</organism>
<dbReference type="InterPro" id="IPR010071">
    <property type="entry name" value="AA_adenyl_dom"/>
</dbReference>
<dbReference type="STRING" id="52.CMC5_072030"/>
<keyword evidence="6" id="KW-1185">Reference proteome</keyword>
<dbReference type="Gene3D" id="3.40.50.12780">
    <property type="entry name" value="N-terminal domain of ligase-like"/>
    <property type="match status" value="2"/>
</dbReference>
<dbReference type="Pfam" id="PF00550">
    <property type="entry name" value="PP-binding"/>
    <property type="match status" value="2"/>
</dbReference>
<evidence type="ECO:0000256" key="3">
    <source>
        <dbReference type="ARBA" id="ARBA00022553"/>
    </source>
</evidence>
<dbReference type="Gene3D" id="3.30.559.30">
    <property type="entry name" value="Nonribosomal peptide synthetase, condensation domain"/>
    <property type="match status" value="1"/>
</dbReference>
<dbReference type="InterPro" id="IPR025110">
    <property type="entry name" value="AMP-bd_C"/>
</dbReference>
<dbReference type="RefSeq" id="WP_082363077.1">
    <property type="nucleotide sequence ID" value="NZ_CP012159.1"/>
</dbReference>
<dbReference type="GO" id="GO:0031177">
    <property type="term" value="F:phosphopantetheine binding"/>
    <property type="evidence" value="ECO:0007669"/>
    <property type="project" value="InterPro"/>
</dbReference>
<dbReference type="Proteomes" id="UP000067626">
    <property type="component" value="Chromosome"/>
</dbReference>
<dbReference type="InterPro" id="IPR000873">
    <property type="entry name" value="AMP-dep_synth/lig_dom"/>
</dbReference>
<dbReference type="GO" id="GO:0043041">
    <property type="term" value="P:amino acid activation for nonribosomal peptide biosynthetic process"/>
    <property type="evidence" value="ECO:0007669"/>
    <property type="project" value="TreeGrafter"/>
</dbReference>
<evidence type="ECO:0000313" key="5">
    <source>
        <dbReference type="EMBL" id="AKT42975.1"/>
    </source>
</evidence>
<evidence type="ECO:0000256" key="1">
    <source>
        <dbReference type="ARBA" id="ARBA00001957"/>
    </source>
</evidence>
<dbReference type="Gene3D" id="3.30.559.10">
    <property type="entry name" value="Chloramphenicol acetyltransferase-like domain"/>
    <property type="match status" value="1"/>
</dbReference>
<feature type="domain" description="Carrier" evidence="4">
    <location>
        <begin position="526"/>
        <end position="601"/>
    </location>
</feature>
<dbReference type="FunFam" id="3.40.50.980:FF:000001">
    <property type="entry name" value="Non-ribosomal peptide synthetase"/>
    <property type="match status" value="2"/>
</dbReference>
<feature type="domain" description="Carrier" evidence="4">
    <location>
        <begin position="1595"/>
        <end position="1670"/>
    </location>
</feature>
<dbReference type="InterPro" id="IPR023213">
    <property type="entry name" value="CAT-like_dom_sf"/>
</dbReference>
<dbReference type="CDD" id="cd19531">
    <property type="entry name" value="LCL_NRPS-like"/>
    <property type="match status" value="1"/>
</dbReference>
<dbReference type="InterPro" id="IPR020806">
    <property type="entry name" value="PKS_PP-bd"/>
</dbReference>
<dbReference type="GO" id="GO:0044550">
    <property type="term" value="P:secondary metabolite biosynthetic process"/>
    <property type="evidence" value="ECO:0007669"/>
    <property type="project" value="TreeGrafter"/>
</dbReference>
<dbReference type="EMBL" id="CP012159">
    <property type="protein sequence ID" value="AKT42975.1"/>
    <property type="molecule type" value="Genomic_DNA"/>
</dbReference>
<dbReference type="Gene3D" id="3.30.300.30">
    <property type="match status" value="2"/>
</dbReference>
<dbReference type="InterPro" id="IPR020459">
    <property type="entry name" value="AMP-binding"/>
</dbReference>
<dbReference type="InterPro" id="IPR006162">
    <property type="entry name" value="Ppantetheine_attach_site"/>
</dbReference>
<dbReference type="PRINTS" id="PR00154">
    <property type="entry name" value="AMPBINDING"/>
</dbReference>
<evidence type="ECO:0000259" key="4">
    <source>
        <dbReference type="PROSITE" id="PS50075"/>
    </source>
</evidence>
<reference evidence="5 6" key="1">
    <citation type="submission" date="2015-07" db="EMBL/GenBank/DDBJ databases">
        <title>Genome analysis of myxobacterium Chondromyces crocatus Cm c5 reveals a high potential for natural compound synthesis and the genetic basis for the loss of fruiting body formation.</title>
        <authorList>
            <person name="Zaburannyi N."/>
            <person name="Bunk B."/>
            <person name="Maier J."/>
            <person name="Overmann J."/>
            <person name="Mueller R."/>
        </authorList>
    </citation>
    <scope>NUCLEOTIDE SEQUENCE [LARGE SCALE GENOMIC DNA]</scope>
    <source>
        <strain evidence="5 6">Cm c5</strain>
    </source>
</reference>
<dbReference type="PROSITE" id="PS00012">
    <property type="entry name" value="PHOSPHOPANTETHEINE"/>
    <property type="match status" value="1"/>
</dbReference>
<dbReference type="SUPFAM" id="SSF47336">
    <property type="entry name" value="ACP-like"/>
    <property type="match status" value="2"/>
</dbReference>
<dbReference type="NCBIfam" id="NF003417">
    <property type="entry name" value="PRK04813.1"/>
    <property type="match status" value="2"/>
</dbReference>
<dbReference type="InterPro" id="IPR045851">
    <property type="entry name" value="AMP-bd_C_sf"/>
</dbReference>
<dbReference type="Gene3D" id="1.10.1200.10">
    <property type="entry name" value="ACP-like"/>
    <property type="match status" value="2"/>
</dbReference>
<comment type="cofactor">
    <cofactor evidence="1">
        <name>pantetheine 4'-phosphate</name>
        <dbReference type="ChEBI" id="CHEBI:47942"/>
    </cofactor>
</comment>
<dbReference type="InterPro" id="IPR020845">
    <property type="entry name" value="AMP-binding_CS"/>
</dbReference>
<dbReference type="Pfam" id="PF00668">
    <property type="entry name" value="Condensation"/>
    <property type="match status" value="1"/>
</dbReference>
<dbReference type="CDD" id="cd05930">
    <property type="entry name" value="A_NRPS"/>
    <property type="match status" value="1"/>
</dbReference>
<dbReference type="InterPro" id="IPR009081">
    <property type="entry name" value="PP-bd_ACP"/>
</dbReference>
<protein>
    <recommendedName>
        <fullName evidence="4">Carrier domain-containing protein</fullName>
    </recommendedName>
</protein>
<dbReference type="InterPro" id="IPR042099">
    <property type="entry name" value="ANL_N_sf"/>
</dbReference>
<name>A0A0K1EPX2_CHOCO</name>
<accession>A0A0K1EPX2</accession>
<dbReference type="GO" id="GO:0003824">
    <property type="term" value="F:catalytic activity"/>
    <property type="evidence" value="ECO:0007669"/>
    <property type="project" value="InterPro"/>
</dbReference>
<dbReference type="OrthoDB" id="9799237at2"/>
<dbReference type="PROSITE" id="PS00455">
    <property type="entry name" value="AMP_BINDING"/>
    <property type="match status" value="2"/>
</dbReference>
<dbReference type="SUPFAM" id="SSF56801">
    <property type="entry name" value="Acetyl-CoA synthetase-like"/>
    <property type="match status" value="2"/>
</dbReference>
<dbReference type="NCBIfam" id="TIGR01733">
    <property type="entry name" value="AA-adenyl-dom"/>
    <property type="match status" value="2"/>
</dbReference>
<dbReference type="PATRIC" id="fig|52.7.peg.7914"/>
<dbReference type="PROSITE" id="PS50075">
    <property type="entry name" value="CARRIER"/>
    <property type="match status" value="2"/>
</dbReference>
<dbReference type="PANTHER" id="PTHR45527">
    <property type="entry name" value="NONRIBOSOMAL PEPTIDE SYNTHETASE"/>
    <property type="match status" value="1"/>
</dbReference>
<proteinExistence type="predicted"/>
<dbReference type="InterPro" id="IPR001242">
    <property type="entry name" value="Condensation_dom"/>
</dbReference>
<dbReference type="Pfam" id="PF00501">
    <property type="entry name" value="AMP-binding"/>
    <property type="match status" value="2"/>
</dbReference>
<dbReference type="FunFam" id="3.40.50.12780:FF:000012">
    <property type="entry name" value="Non-ribosomal peptide synthetase"/>
    <property type="match status" value="2"/>
</dbReference>
<dbReference type="SUPFAM" id="SSF52777">
    <property type="entry name" value="CoA-dependent acyltransferases"/>
    <property type="match status" value="2"/>
</dbReference>
<keyword evidence="2" id="KW-0596">Phosphopantetheine</keyword>
<sequence length="1711" mass="186750">MRHVESPPERVEVPAGRGLRVHQLFAMQAAQWPEATAVTFESRSLSYRELDERSNQLAHYLQRMGIIRGTLVLICLDRSTDIIVAILGVLKAGGAYVPIDAAQSDERVAFYLSDSRAPLVISSRSLGRTWAEPVRAVLVDEDAQAIAGEPTTPPTVAGSDEDLAYVIYTSGSTGVPKGVMITHHNVVRFVEGTEEHFAIDHRDVFALFHSYAWDASVWMTWGALLRGAELVMVSLEDCRALHRFAKVLRERQVTTVLLTPSVFRQLMPILLAEPVGYALRYVAIGGEMLNFASLRPWFVQMGDQKPNIINAYGPTEITIASSFRRVTREDAEVDLGSFIGKPVADTQYLVLDEHLQTVPEGEEGELFISGAGLGRGYLHRPGLTAERYLTGLPDGGRMYRTGDRVRRTPEGDTEYLGRVDSQVKIRGHRVEPGEIVAHLEGEPGVAAATVVAFGEPHAKRLVAYVVLHPEHTMTARGLQRSLARRLPDYMVPSVIMFLERLPLQINDKVDPRALPAPRIELMRARPPETPTQRVLARLFTEALRLHDVGLDDSFLDLGGDSVTAAGILWGIQRELGVDLPFRSLLDARTLEDLATLVERSVPVQVNEPTPPPPLSRALSLPLSAAQAQLWLQQRRAPDVPAYNETVVIHPGRYIDESLLRRALVQLIRRHEVLRCVFVDRGGQPHKRLLDDVDVELYALDLRALPAPSRSAAAQSQVSEIACRPFDLAAGPLVRFTLVRFEDYEHRLFVTYHHLILDGMAVRTLTAEIEAEYRALRKGKELLRLPPAVQEPEYCAWQRDALEVRRPALLQYWRERLVDLPELALPTDRPRGSTPSLRGESKVWHLSHALSVRTRSTAAAAGVTRYMLLLAAFVAFLHRHAGGEEVVLGTFTGGRTLPGVDSILGCFVNALVLRVPVDRSEPFCELLSRVREAVTDAYAYQELPFTELVAALKPPRHPGKNPLFQVAFAGDPFASQGATAWRVERANIDRPTSQFDLTIQLVEHDEAISLVVEYSTELFDTSTIARMVRRYLTVLEGALASLQGPVSSRAGARARMQGATVAALPLLPTPERNELMRLSINSEPPPADVTCMHHLFEAQAARAPAAKAVLFEGESLTYAQLDARANQLAHLLRARGVKPGVRVGLCVERSLGLLVALLGILKAGGAYVPLDPAYPPARLAYLVEDAAISVLVAERRTLGVLPEHRAARVLLDQDQALIDAQPVVSPRVDVEPDDLAYVIYTSGSTGLPKGAMVPHRGLCSLAPALIQAFGVRPESRVLQFASICFDASVMEILMALPAGATLVLAPARALLPGPVLRRFIQDHGVTVALLTPAALTALGAGDVAVDTLALPLETVIAGGEACSPQLVASFAPGRRFFNAYGPTEATICATVAECSPEGGRPPVGKPLSSVACLVLDERLEPVPIGVPGELYLGGIGVGRGYLDRPALTASRFVPDPLGRGRLYRTGDRARWRGDGALEILGRVDQQIKLRGFRIEPGEIEAELGAHPAVRVAVVGRVELAPGDAHLIAWVVPRESTSDTLADELKSHLRDRLPAHMIPSSIVLMDQLPVAPGGKVDRAALPVPQALGPQRPTAPVAPSGGIAQIIADIWRAVLRVDVVGLHDNFFDLGGHSLLMGEVHVRLERALNTSIPVTSLFQYPTVGSLAEHLEGPRENNINSSSGRMAQQSHDRAAMARGAMKRVQNQAAIRRMRHG</sequence>
<dbReference type="Pfam" id="PF13193">
    <property type="entry name" value="AMP-binding_C"/>
    <property type="match status" value="2"/>
</dbReference>
<dbReference type="KEGG" id="ccro:CMC5_072030"/>
<dbReference type="GO" id="GO:0005737">
    <property type="term" value="C:cytoplasm"/>
    <property type="evidence" value="ECO:0007669"/>
    <property type="project" value="TreeGrafter"/>
</dbReference>
<gene>
    <name evidence="5" type="ORF">CMC5_072030</name>
</gene>
<evidence type="ECO:0000256" key="2">
    <source>
        <dbReference type="ARBA" id="ARBA00022450"/>
    </source>
</evidence>
<keyword evidence="3" id="KW-0597">Phosphoprotein</keyword>
<dbReference type="SMART" id="SM00823">
    <property type="entry name" value="PKS_PP"/>
    <property type="match status" value="2"/>
</dbReference>
<dbReference type="InterPro" id="IPR036736">
    <property type="entry name" value="ACP-like_sf"/>
</dbReference>
<evidence type="ECO:0000313" key="6">
    <source>
        <dbReference type="Proteomes" id="UP000067626"/>
    </source>
</evidence>
<dbReference type="PANTHER" id="PTHR45527:SF1">
    <property type="entry name" value="FATTY ACID SYNTHASE"/>
    <property type="match status" value="1"/>
</dbReference>